<dbReference type="NCBIfam" id="TIGR01549">
    <property type="entry name" value="HAD-SF-IA-v1"/>
    <property type="match status" value="1"/>
</dbReference>
<dbReference type="Proteomes" id="UP000326570">
    <property type="component" value="Unassembled WGS sequence"/>
</dbReference>
<name>A0A5N1J4D0_9BACT</name>
<dbReference type="RefSeq" id="WP_150902862.1">
    <property type="nucleotide sequence ID" value="NZ_VTWT01000002.1"/>
</dbReference>
<dbReference type="Pfam" id="PF00702">
    <property type="entry name" value="Hydrolase"/>
    <property type="match status" value="1"/>
</dbReference>
<dbReference type="Gene3D" id="3.40.50.1000">
    <property type="entry name" value="HAD superfamily/HAD-like"/>
    <property type="match status" value="1"/>
</dbReference>
<dbReference type="InterPro" id="IPR052550">
    <property type="entry name" value="Pyrimidine_5'-ntase_YjjG"/>
</dbReference>
<dbReference type="NCBIfam" id="TIGR02254">
    <property type="entry name" value="YjjG_YfnB"/>
    <property type="match status" value="1"/>
</dbReference>
<accession>A0A5N1J4D0</accession>
<comment type="caution">
    <text evidence="1">The sequence shown here is derived from an EMBL/GenBank/DDBJ whole genome shotgun (WGS) entry which is preliminary data.</text>
</comment>
<dbReference type="InterPro" id="IPR006439">
    <property type="entry name" value="HAD-SF_hydro_IA"/>
</dbReference>
<dbReference type="InterPro" id="IPR023214">
    <property type="entry name" value="HAD_sf"/>
</dbReference>
<reference evidence="1 2" key="1">
    <citation type="submission" date="2019-09" db="EMBL/GenBank/DDBJ databases">
        <title>Genome sequence of Adhaeribacter sp. M2.</title>
        <authorList>
            <person name="Srinivasan S."/>
        </authorList>
    </citation>
    <scope>NUCLEOTIDE SEQUENCE [LARGE SCALE GENOMIC DNA]</scope>
    <source>
        <strain evidence="1 2">M2</strain>
    </source>
</reference>
<dbReference type="CDD" id="cd04305">
    <property type="entry name" value="HAD_Neu5Ac-Pase_like"/>
    <property type="match status" value="1"/>
</dbReference>
<dbReference type="PANTHER" id="PTHR47478:SF1">
    <property type="entry name" value="PYRIMIDINE 5'-NUCLEOTIDASE YJJG"/>
    <property type="match status" value="1"/>
</dbReference>
<dbReference type="AlphaFoldDB" id="A0A5N1J4D0"/>
<dbReference type="InterPro" id="IPR023198">
    <property type="entry name" value="PGP-like_dom2"/>
</dbReference>
<dbReference type="InterPro" id="IPR011951">
    <property type="entry name" value="HAD-SF_hydro_IA_YjjG/PynA"/>
</dbReference>
<dbReference type="Gene3D" id="1.10.150.240">
    <property type="entry name" value="Putative phosphatase, domain 2"/>
    <property type="match status" value="1"/>
</dbReference>
<sequence length="231" mass="26919">MKTYTHLFFDLDHTLWDFEKNSEETLQHLYEVYNLSRFGFTFADFFRKYSYVNKRLWQLYNAGKVNQEQLRRTRFHKSLNDLGVPEAEIPLEMEHEYLRICPTKSAVFPFTHETLAYLKAKYQLHIITNGFKESQHLKISGSNLLPYFGEIITSECSGFAKPDKRIFLHALERAGCSTPNTCLMIGDNLEADILGAQNAGIDQVLFNPEKRSYPIKPTYEISCLSDLQRIL</sequence>
<gene>
    <name evidence="1" type="ORF">F0P94_05790</name>
</gene>
<dbReference type="InterPro" id="IPR036412">
    <property type="entry name" value="HAD-like_sf"/>
</dbReference>
<evidence type="ECO:0000313" key="1">
    <source>
        <dbReference type="EMBL" id="KAA9340935.1"/>
    </source>
</evidence>
<organism evidence="1 2">
    <name type="scientific">Adhaeribacter soli</name>
    <dbReference type="NCBI Taxonomy" id="2607655"/>
    <lineage>
        <taxon>Bacteria</taxon>
        <taxon>Pseudomonadati</taxon>
        <taxon>Bacteroidota</taxon>
        <taxon>Cytophagia</taxon>
        <taxon>Cytophagales</taxon>
        <taxon>Hymenobacteraceae</taxon>
        <taxon>Adhaeribacter</taxon>
    </lineage>
</organism>
<dbReference type="SUPFAM" id="SSF56784">
    <property type="entry name" value="HAD-like"/>
    <property type="match status" value="1"/>
</dbReference>
<dbReference type="SFLD" id="SFLDG01129">
    <property type="entry name" value="C1.5:_HAD__Beta-PGM__Phosphata"/>
    <property type="match status" value="1"/>
</dbReference>
<evidence type="ECO:0000313" key="2">
    <source>
        <dbReference type="Proteomes" id="UP000326570"/>
    </source>
</evidence>
<proteinExistence type="predicted"/>
<dbReference type="PANTHER" id="PTHR47478">
    <property type="match status" value="1"/>
</dbReference>
<dbReference type="EMBL" id="VTWT01000002">
    <property type="protein sequence ID" value="KAA9340935.1"/>
    <property type="molecule type" value="Genomic_DNA"/>
</dbReference>
<protein>
    <submittedName>
        <fullName evidence="1">Noncanonical pyrimidine nucleotidase, YjjG family</fullName>
    </submittedName>
</protein>
<dbReference type="SFLD" id="SFLDS00003">
    <property type="entry name" value="Haloacid_Dehalogenase"/>
    <property type="match status" value="1"/>
</dbReference>
<keyword evidence="2" id="KW-1185">Reference proteome</keyword>
<dbReference type="GO" id="GO:0008253">
    <property type="term" value="F:5'-nucleotidase activity"/>
    <property type="evidence" value="ECO:0007669"/>
    <property type="project" value="InterPro"/>
</dbReference>